<dbReference type="PROSITE" id="PS51198">
    <property type="entry name" value="UVRD_HELICASE_ATP_BIND"/>
    <property type="match status" value="1"/>
</dbReference>
<proteinExistence type="predicted"/>
<comment type="caution">
    <text evidence="7">The sequence shown here is derived from an EMBL/GenBank/DDBJ whole genome shotgun (WGS) entry which is preliminary data.</text>
</comment>
<gene>
    <name evidence="7" type="ORF">NIES46_05490</name>
</gene>
<dbReference type="RefSeq" id="WP_014274265.1">
    <property type="nucleotide sequence ID" value="NZ_BIMW01000021.1"/>
</dbReference>
<feature type="domain" description="UvrD-like helicase ATP-binding" evidence="6">
    <location>
        <begin position="23"/>
        <end position="279"/>
    </location>
</feature>
<evidence type="ECO:0000256" key="4">
    <source>
        <dbReference type="ARBA" id="ARBA00022840"/>
    </source>
</evidence>
<evidence type="ECO:0000256" key="2">
    <source>
        <dbReference type="ARBA" id="ARBA00022801"/>
    </source>
</evidence>
<dbReference type="PANTHER" id="PTHR11070">
    <property type="entry name" value="UVRD / RECB / PCRA DNA HELICASE FAMILY MEMBER"/>
    <property type="match status" value="1"/>
</dbReference>
<keyword evidence="4 5" id="KW-0067">ATP-binding</keyword>
<protein>
    <recommendedName>
        <fullName evidence="6">UvrD-like helicase ATP-binding domain-containing protein</fullName>
    </recommendedName>
</protein>
<evidence type="ECO:0000313" key="7">
    <source>
        <dbReference type="EMBL" id="GCE92509.1"/>
    </source>
</evidence>
<keyword evidence="2 5" id="KW-0378">Hydrolase</keyword>
<evidence type="ECO:0000259" key="6">
    <source>
        <dbReference type="PROSITE" id="PS51198"/>
    </source>
</evidence>
<name>A0A5M3T4Q4_LIMPL</name>
<dbReference type="InterPro" id="IPR014016">
    <property type="entry name" value="UvrD-like_ATP-bd"/>
</dbReference>
<feature type="binding site" evidence="5">
    <location>
        <begin position="44"/>
        <end position="51"/>
    </location>
    <ligand>
        <name>ATP</name>
        <dbReference type="ChEBI" id="CHEBI:30616"/>
    </ligand>
</feature>
<keyword evidence="3 5" id="KW-0347">Helicase</keyword>
<dbReference type="GeneID" id="301685979"/>
<keyword evidence="8" id="KW-1185">Reference proteome</keyword>
<accession>A0A5M3T4Q4</accession>
<dbReference type="Proteomes" id="UP000326169">
    <property type="component" value="Unassembled WGS sequence"/>
</dbReference>
<dbReference type="Gene3D" id="3.40.50.300">
    <property type="entry name" value="P-loop containing nucleotide triphosphate hydrolases"/>
    <property type="match status" value="1"/>
</dbReference>
<reference evidence="7 8" key="1">
    <citation type="journal article" date="2019" name="J Genomics">
        <title>The Draft Genome of a Hydrogen-producing Cyanobacterium, Arthrospira platensis NIES-46.</title>
        <authorList>
            <person name="Suzuki S."/>
            <person name="Yamaguchi H."/>
            <person name="Kawachi M."/>
        </authorList>
    </citation>
    <scope>NUCLEOTIDE SEQUENCE [LARGE SCALE GENOMIC DNA]</scope>
    <source>
        <strain evidence="7 8">NIES-46</strain>
    </source>
</reference>
<evidence type="ECO:0000313" key="8">
    <source>
        <dbReference type="Proteomes" id="UP000326169"/>
    </source>
</evidence>
<dbReference type="PANTHER" id="PTHR11070:SF45">
    <property type="entry name" value="DNA 3'-5' HELICASE"/>
    <property type="match status" value="1"/>
</dbReference>
<dbReference type="InterPro" id="IPR027417">
    <property type="entry name" value="P-loop_NTPase"/>
</dbReference>
<dbReference type="InterPro" id="IPR000212">
    <property type="entry name" value="DNA_helicase_UvrD/REP"/>
</dbReference>
<organism evidence="7 8">
    <name type="scientific">Limnospira platensis NIES-46</name>
    <dbReference type="NCBI Taxonomy" id="1236695"/>
    <lineage>
        <taxon>Bacteria</taxon>
        <taxon>Bacillati</taxon>
        <taxon>Cyanobacteriota</taxon>
        <taxon>Cyanophyceae</taxon>
        <taxon>Oscillatoriophycideae</taxon>
        <taxon>Oscillatoriales</taxon>
        <taxon>Sirenicapillariaceae</taxon>
        <taxon>Limnospira</taxon>
    </lineage>
</organism>
<evidence type="ECO:0000256" key="1">
    <source>
        <dbReference type="ARBA" id="ARBA00022741"/>
    </source>
</evidence>
<evidence type="ECO:0000256" key="5">
    <source>
        <dbReference type="PROSITE-ProRule" id="PRU00560"/>
    </source>
</evidence>
<sequence>MVITDDTELEEMLAAPLEKWRVFLHPTQRKLVERDWNGAVRVLGGAGTGKTVVAMHRAKWLAENRLTKTSDRLLFTTFIRNLAIDIENNLKTICTPEVMKRIRVINLDSWVTSFFKEEGIENRIVYNNETDDLWQQAYTLAPPELGFPLSFYREEWQEVLQQNRCQTLARLSRFPSHWSLNPFESSKRDKEYGWFLRSIATCYEKRDTARLMTRCMMLCAIIRAKGREILPYKAVIVDEAQDMSKGVFELIRAIAGLPTANDIFLVADAHQRIYGQIVI</sequence>
<dbReference type="Pfam" id="PF00580">
    <property type="entry name" value="UvrD-helicase"/>
    <property type="match status" value="1"/>
</dbReference>
<keyword evidence="1 5" id="KW-0547">Nucleotide-binding</keyword>
<evidence type="ECO:0000256" key="3">
    <source>
        <dbReference type="ARBA" id="ARBA00022806"/>
    </source>
</evidence>
<dbReference type="EMBL" id="BIMW01000021">
    <property type="protein sequence ID" value="GCE92509.1"/>
    <property type="molecule type" value="Genomic_DNA"/>
</dbReference>
<dbReference type="SUPFAM" id="SSF52540">
    <property type="entry name" value="P-loop containing nucleoside triphosphate hydrolases"/>
    <property type="match status" value="1"/>
</dbReference>